<evidence type="ECO:0000313" key="3">
    <source>
        <dbReference type="RefSeq" id="XP_018323747.1"/>
    </source>
</evidence>
<dbReference type="InterPro" id="IPR036397">
    <property type="entry name" value="RNaseH_sf"/>
</dbReference>
<feature type="domain" description="Integrase catalytic" evidence="1">
    <location>
        <begin position="1"/>
        <end position="70"/>
    </location>
</feature>
<reference evidence="3" key="1">
    <citation type="submission" date="2025-08" db="UniProtKB">
        <authorList>
            <consortium name="RefSeq"/>
        </authorList>
    </citation>
    <scope>IDENTIFICATION</scope>
    <source>
        <tissue evidence="3">Entire body</tissue>
    </source>
</reference>
<dbReference type="InterPro" id="IPR001584">
    <property type="entry name" value="Integrase_cat-core"/>
</dbReference>
<dbReference type="OrthoDB" id="6772862at2759"/>
<evidence type="ECO:0000313" key="2">
    <source>
        <dbReference type="Proteomes" id="UP000192223"/>
    </source>
</evidence>
<dbReference type="GO" id="GO:0015074">
    <property type="term" value="P:DNA integration"/>
    <property type="evidence" value="ECO:0007669"/>
    <property type="project" value="InterPro"/>
</dbReference>
<dbReference type="Gene3D" id="3.30.420.10">
    <property type="entry name" value="Ribonuclease H-like superfamily/Ribonuclease H"/>
    <property type="match status" value="1"/>
</dbReference>
<sequence length="210" mass="24213">MKYYKLTAPYHPSTNGQAERCVQTVKDALRAMSTTESTLQSNINEFLRQYRKAPHATTGASPAQLFIGRDLRTRLNLVLPDDLHTKISEKQKASFDATYRKFHQGDLVYFLSENPRMGKWIVGEVVSCLGDLHYEIEFHGKRFKRHIHQIRSHEHSSDQGKQWEQQNLIVSLATESIAVHHAGHVSKAKPKLSQSSHKHQDELQHFRLHL</sequence>
<evidence type="ECO:0000259" key="1">
    <source>
        <dbReference type="PROSITE" id="PS50994"/>
    </source>
</evidence>
<dbReference type="InterPro" id="IPR012337">
    <property type="entry name" value="RNaseH-like_sf"/>
</dbReference>
<dbReference type="GeneID" id="108735998"/>
<dbReference type="RefSeq" id="XP_018323747.1">
    <property type="nucleotide sequence ID" value="XM_018468245.1"/>
</dbReference>
<dbReference type="AlphaFoldDB" id="A0A1W4WTC4"/>
<name>A0A1W4WTC4_AGRPL</name>
<dbReference type="SUPFAM" id="SSF53098">
    <property type="entry name" value="Ribonuclease H-like"/>
    <property type="match status" value="1"/>
</dbReference>
<organism evidence="2 3">
    <name type="scientific">Agrilus planipennis</name>
    <name type="common">Emerald ash borer</name>
    <name type="synonym">Agrilus marcopoli</name>
    <dbReference type="NCBI Taxonomy" id="224129"/>
    <lineage>
        <taxon>Eukaryota</taxon>
        <taxon>Metazoa</taxon>
        <taxon>Ecdysozoa</taxon>
        <taxon>Arthropoda</taxon>
        <taxon>Hexapoda</taxon>
        <taxon>Insecta</taxon>
        <taxon>Pterygota</taxon>
        <taxon>Neoptera</taxon>
        <taxon>Endopterygota</taxon>
        <taxon>Coleoptera</taxon>
        <taxon>Polyphaga</taxon>
        <taxon>Elateriformia</taxon>
        <taxon>Buprestoidea</taxon>
        <taxon>Buprestidae</taxon>
        <taxon>Agrilinae</taxon>
        <taxon>Agrilus</taxon>
    </lineage>
</organism>
<protein>
    <submittedName>
        <fullName evidence="3">Uncharacterized protein K02A2.6-like</fullName>
    </submittedName>
</protein>
<dbReference type="GO" id="GO:0003676">
    <property type="term" value="F:nucleic acid binding"/>
    <property type="evidence" value="ECO:0007669"/>
    <property type="project" value="InterPro"/>
</dbReference>
<dbReference type="Proteomes" id="UP000192223">
    <property type="component" value="Unplaced"/>
</dbReference>
<dbReference type="PANTHER" id="PTHR37984">
    <property type="entry name" value="PROTEIN CBG26694"/>
    <property type="match status" value="1"/>
</dbReference>
<dbReference type="PROSITE" id="PS50994">
    <property type="entry name" value="INTEGRASE"/>
    <property type="match status" value="1"/>
</dbReference>
<dbReference type="InterPro" id="IPR050951">
    <property type="entry name" value="Retrovirus_Pol_polyprotein"/>
</dbReference>
<dbReference type="KEGG" id="apln:108735998"/>
<keyword evidence="2" id="KW-1185">Reference proteome</keyword>
<dbReference type="InParanoid" id="A0A1W4WTC4"/>
<dbReference type="STRING" id="224129.A0A1W4WTC4"/>
<gene>
    <name evidence="3" type="primary">LOC108735998</name>
</gene>
<dbReference type="PANTHER" id="PTHR37984:SF5">
    <property type="entry name" value="PROTEIN NYNRIN-LIKE"/>
    <property type="match status" value="1"/>
</dbReference>
<proteinExistence type="predicted"/>
<accession>A0A1W4WTC4</accession>